<dbReference type="RefSeq" id="WP_204698805.1">
    <property type="nucleotide sequence ID" value="NZ_JAFBEC010000009.1"/>
</dbReference>
<organism evidence="1 2">
    <name type="scientific">Geomicrobium sediminis</name>
    <dbReference type="NCBI Taxonomy" id="1347788"/>
    <lineage>
        <taxon>Bacteria</taxon>
        <taxon>Bacillati</taxon>
        <taxon>Bacillota</taxon>
        <taxon>Bacilli</taxon>
        <taxon>Bacillales</taxon>
        <taxon>Geomicrobium</taxon>
    </lineage>
</organism>
<evidence type="ECO:0000313" key="2">
    <source>
        <dbReference type="Proteomes" id="UP000741863"/>
    </source>
</evidence>
<evidence type="ECO:0000313" key="1">
    <source>
        <dbReference type="EMBL" id="MBM7634055.1"/>
    </source>
</evidence>
<protein>
    <submittedName>
        <fullName evidence="1">GTP1/Obg family GTP-binding protein</fullName>
    </submittedName>
</protein>
<accession>A0ABS2PF38</accession>
<comment type="caution">
    <text evidence="1">The sequence shown here is derived from an EMBL/GenBank/DDBJ whole genome shotgun (WGS) entry which is preliminary data.</text>
</comment>
<gene>
    <name evidence="1" type="ORF">JOD17_003155</name>
</gene>
<reference evidence="1 2" key="1">
    <citation type="submission" date="2021-01" db="EMBL/GenBank/DDBJ databases">
        <title>Genomic Encyclopedia of Type Strains, Phase IV (KMG-IV): sequencing the most valuable type-strain genomes for metagenomic binning, comparative biology and taxonomic classification.</title>
        <authorList>
            <person name="Goeker M."/>
        </authorList>
    </citation>
    <scope>NUCLEOTIDE SEQUENCE [LARGE SCALE GENOMIC DNA]</scope>
    <source>
        <strain evidence="1 2">DSM 25540</strain>
    </source>
</reference>
<sequence>MSDDQMLREVLERRRQWGKTRDSDFDWFVERAEKAERYEKALIKAKDALQDIVTELRPSDGEDEFLGEAIDTIIDVLEESE</sequence>
<keyword evidence="2" id="KW-1185">Reference proteome</keyword>
<dbReference type="Proteomes" id="UP000741863">
    <property type="component" value="Unassembled WGS sequence"/>
</dbReference>
<proteinExistence type="predicted"/>
<dbReference type="EMBL" id="JAFBEC010000009">
    <property type="protein sequence ID" value="MBM7634055.1"/>
    <property type="molecule type" value="Genomic_DNA"/>
</dbReference>
<name>A0ABS2PF38_9BACL</name>